<feature type="non-terminal residue" evidence="3">
    <location>
        <position position="359"/>
    </location>
</feature>
<dbReference type="AlphaFoldDB" id="A0A3M7P2J7"/>
<gene>
    <name evidence="3" type="ORF">BpHYR1_035161</name>
</gene>
<dbReference type="OrthoDB" id="10256829at2759"/>
<dbReference type="SMART" id="SM00327">
    <property type="entry name" value="VWA"/>
    <property type="match status" value="1"/>
</dbReference>
<dbReference type="InterPro" id="IPR000726">
    <property type="entry name" value="Glyco_hydro_19_cat"/>
</dbReference>
<dbReference type="Pfam" id="PF00092">
    <property type="entry name" value="VWA"/>
    <property type="match status" value="1"/>
</dbReference>
<keyword evidence="3" id="KW-0326">Glycosidase</keyword>
<dbReference type="InterPro" id="IPR050525">
    <property type="entry name" value="ECM_Assembly_Org"/>
</dbReference>
<evidence type="ECO:0000259" key="2">
    <source>
        <dbReference type="PROSITE" id="PS50234"/>
    </source>
</evidence>
<dbReference type="PRINTS" id="PR00453">
    <property type="entry name" value="VWFADOMAIN"/>
</dbReference>
<dbReference type="GO" id="GO:0005581">
    <property type="term" value="C:collagen trimer"/>
    <property type="evidence" value="ECO:0007669"/>
    <property type="project" value="UniProtKB-KW"/>
</dbReference>
<feature type="domain" description="VWFA" evidence="2">
    <location>
        <begin position="184"/>
        <end position="358"/>
    </location>
</feature>
<evidence type="ECO:0000313" key="4">
    <source>
        <dbReference type="Proteomes" id="UP000276133"/>
    </source>
</evidence>
<sequence length="359" mass="38891">MESEELGSDSSFNANYDGVNGNKNPGDGRGFIQLTGRSNYQKAGRYLGIDLENQPELAAFPSIASKIARWFWQFGTKENLNTFSDGTFYGFSRITSLINGGLNGFKERVELLETAAKTLQCGELMKGRGENCTINGKQGVCKPICNVGMVGKKFCGCNGKTVANQCQGPANIRCCDEKCSNNMDLTFVLDSSGSVGSIDFERAKTFVGQFVDKLEISPNKTQVALVKYATSVDIENYLNSTNSKSPLLTFISRITYTGGSTATGDALNACFDIYSPAKGMRNSSTGVSKVIVVLTDGRSNTGRQPIPVADALKAQKISIISVGVGQNLNLNELNGISSRNRFYRANDYNQVSLIYDELN</sequence>
<dbReference type="SUPFAM" id="SSF53300">
    <property type="entry name" value="vWA-like"/>
    <property type="match status" value="1"/>
</dbReference>
<feature type="region of interest" description="Disordered" evidence="1">
    <location>
        <begin position="1"/>
        <end position="31"/>
    </location>
</feature>
<keyword evidence="3" id="KW-0176">Collagen</keyword>
<dbReference type="GO" id="GO:0006032">
    <property type="term" value="P:chitin catabolic process"/>
    <property type="evidence" value="ECO:0007669"/>
    <property type="project" value="InterPro"/>
</dbReference>
<dbReference type="Pfam" id="PF00182">
    <property type="entry name" value="Glyco_hydro_19"/>
    <property type="match status" value="1"/>
</dbReference>
<evidence type="ECO:0000256" key="1">
    <source>
        <dbReference type="SAM" id="MobiDB-lite"/>
    </source>
</evidence>
<organism evidence="3 4">
    <name type="scientific">Brachionus plicatilis</name>
    <name type="common">Marine rotifer</name>
    <name type="synonym">Brachionus muelleri</name>
    <dbReference type="NCBI Taxonomy" id="10195"/>
    <lineage>
        <taxon>Eukaryota</taxon>
        <taxon>Metazoa</taxon>
        <taxon>Spiralia</taxon>
        <taxon>Gnathifera</taxon>
        <taxon>Rotifera</taxon>
        <taxon>Eurotatoria</taxon>
        <taxon>Monogononta</taxon>
        <taxon>Pseudotrocha</taxon>
        <taxon>Ploima</taxon>
        <taxon>Brachionidae</taxon>
        <taxon>Brachionus</taxon>
    </lineage>
</organism>
<comment type="caution">
    <text evidence="3">The sequence shown here is derived from an EMBL/GenBank/DDBJ whole genome shotgun (WGS) entry which is preliminary data.</text>
</comment>
<dbReference type="CDD" id="cd01450">
    <property type="entry name" value="vWFA_subfamily_ECM"/>
    <property type="match status" value="1"/>
</dbReference>
<dbReference type="Gene3D" id="1.10.530.10">
    <property type="match status" value="1"/>
</dbReference>
<dbReference type="PROSITE" id="PS50234">
    <property type="entry name" value="VWFA"/>
    <property type="match status" value="1"/>
</dbReference>
<accession>A0A3M7P2J7</accession>
<keyword evidence="3" id="KW-0378">Hydrolase</keyword>
<dbReference type="EC" id="3.2.1.14" evidence="3"/>
<dbReference type="InterPro" id="IPR023346">
    <property type="entry name" value="Lysozyme-like_dom_sf"/>
</dbReference>
<dbReference type="InterPro" id="IPR002035">
    <property type="entry name" value="VWF_A"/>
</dbReference>
<reference evidence="3 4" key="1">
    <citation type="journal article" date="2018" name="Sci. Rep.">
        <title>Genomic signatures of local adaptation to the degree of environmental predictability in rotifers.</title>
        <authorList>
            <person name="Franch-Gras L."/>
            <person name="Hahn C."/>
            <person name="Garcia-Roger E.M."/>
            <person name="Carmona M.J."/>
            <person name="Serra M."/>
            <person name="Gomez A."/>
        </authorList>
    </citation>
    <scope>NUCLEOTIDE SEQUENCE [LARGE SCALE GENOMIC DNA]</scope>
    <source>
        <strain evidence="3">HYR1</strain>
    </source>
</reference>
<dbReference type="PANTHER" id="PTHR24020">
    <property type="entry name" value="COLLAGEN ALPHA"/>
    <property type="match status" value="1"/>
</dbReference>
<proteinExistence type="predicted"/>
<dbReference type="PANTHER" id="PTHR24020:SF87">
    <property type="entry name" value="COLLAGEN ALPHA-1(VI) CHAIN-LIKE"/>
    <property type="match status" value="1"/>
</dbReference>
<dbReference type="InterPro" id="IPR036465">
    <property type="entry name" value="vWFA_dom_sf"/>
</dbReference>
<dbReference type="GO" id="GO:0008843">
    <property type="term" value="F:endochitinase activity"/>
    <property type="evidence" value="ECO:0007669"/>
    <property type="project" value="UniProtKB-EC"/>
</dbReference>
<dbReference type="SUPFAM" id="SSF53955">
    <property type="entry name" value="Lysozyme-like"/>
    <property type="match status" value="1"/>
</dbReference>
<dbReference type="Gene3D" id="3.40.50.410">
    <property type="entry name" value="von Willebrand factor, type A domain"/>
    <property type="match status" value="1"/>
</dbReference>
<protein>
    <submittedName>
        <fullName evidence="3">Collagen alpha-1(XXII) chain</fullName>
        <ecNumber evidence="3">3.2.1.14</ecNumber>
    </submittedName>
</protein>
<dbReference type="STRING" id="10195.A0A3M7P2J7"/>
<dbReference type="GO" id="GO:0016998">
    <property type="term" value="P:cell wall macromolecule catabolic process"/>
    <property type="evidence" value="ECO:0007669"/>
    <property type="project" value="InterPro"/>
</dbReference>
<dbReference type="Proteomes" id="UP000276133">
    <property type="component" value="Unassembled WGS sequence"/>
</dbReference>
<keyword evidence="4" id="KW-1185">Reference proteome</keyword>
<dbReference type="EMBL" id="REGN01013911">
    <property type="protein sequence ID" value="RMZ93306.1"/>
    <property type="molecule type" value="Genomic_DNA"/>
</dbReference>
<evidence type="ECO:0000313" key="3">
    <source>
        <dbReference type="EMBL" id="RMZ93306.1"/>
    </source>
</evidence>
<name>A0A3M7P2J7_BRAPC</name>